<evidence type="ECO:0000313" key="7">
    <source>
        <dbReference type="EMBL" id="ORX37909.1"/>
    </source>
</evidence>
<dbReference type="InterPro" id="IPR001547">
    <property type="entry name" value="Glyco_hydro_5"/>
</dbReference>
<reference evidence="7 8" key="1">
    <citation type="submission" date="2017-03" db="EMBL/GenBank/DDBJ databases">
        <title>Widespread Adenine N6-methylation of Active Genes in Fungi.</title>
        <authorList>
            <consortium name="DOE Joint Genome Institute"/>
            <person name="Mondo S.J."/>
            <person name="Dannebaum R.O."/>
            <person name="Kuo R.C."/>
            <person name="Louie K.B."/>
            <person name="Bewick A.J."/>
            <person name="Labutti K."/>
            <person name="Haridas S."/>
            <person name="Kuo A."/>
            <person name="Salamov A."/>
            <person name="Ahrendt S.R."/>
            <person name="Lau R."/>
            <person name="Bowen B.P."/>
            <person name="Lipzen A."/>
            <person name="Sullivan W."/>
            <person name="Andreopoulos W.B."/>
            <person name="Clum A."/>
            <person name="Lindquist E."/>
            <person name="Daum C."/>
            <person name="Northen T.R."/>
            <person name="Ramamoorthy G."/>
            <person name="Schmitz R.J."/>
            <person name="Gryganskyi A."/>
            <person name="Culley D."/>
            <person name="Magnuson J."/>
            <person name="James T.Y."/>
            <person name="O'Malley M.A."/>
            <person name="Stajich J.E."/>
            <person name="Spatafora J.W."/>
            <person name="Visel A."/>
            <person name="Grigoriev I.V."/>
        </authorList>
    </citation>
    <scope>NUCLEOTIDE SEQUENCE [LARGE SCALE GENOMIC DNA]</scope>
    <source>
        <strain evidence="7 8">NRRL Y-17943</strain>
    </source>
</reference>
<keyword evidence="8" id="KW-1185">Reference proteome</keyword>
<dbReference type="Gene3D" id="3.20.20.80">
    <property type="entry name" value="Glycosidases"/>
    <property type="match status" value="1"/>
</dbReference>
<evidence type="ECO:0000313" key="8">
    <source>
        <dbReference type="Proteomes" id="UP000193218"/>
    </source>
</evidence>
<feature type="chain" id="PRO_5013095914" evidence="5">
    <location>
        <begin position="21"/>
        <end position="454"/>
    </location>
</feature>
<dbReference type="SUPFAM" id="SSF51445">
    <property type="entry name" value="(Trans)glycosidases"/>
    <property type="match status" value="1"/>
</dbReference>
<organism evidence="7 8">
    <name type="scientific">Kockovaella imperatae</name>
    <dbReference type="NCBI Taxonomy" id="4999"/>
    <lineage>
        <taxon>Eukaryota</taxon>
        <taxon>Fungi</taxon>
        <taxon>Dikarya</taxon>
        <taxon>Basidiomycota</taxon>
        <taxon>Agaricomycotina</taxon>
        <taxon>Tremellomycetes</taxon>
        <taxon>Tremellales</taxon>
        <taxon>Cuniculitremaceae</taxon>
        <taxon>Kockovaella</taxon>
    </lineage>
</organism>
<name>A0A1Y1UIV7_9TREE</name>
<dbReference type="RefSeq" id="XP_021871896.1">
    <property type="nucleotide sequence ID" value="XM_022018836.1"/>
</dbReference>
<dbReference type="PANTHER" id="PTHR31297:SF42">
    <property type="entry name" value="GLYCOSIDE HYDROLASE FAMILY 5 DOMAIN-CONTAINING PROTEIN"/>
    <property type="match status" value="1"/>
</dbReference>
<dbReference type="InterPro" id="IPR017853">
    <property type="entry name" value="GH"/>
</dbReference>
<evidence type="ECO:0000256" key="4">
    <source>
        <dbReference type="RuleBase" id="RU361153"/>
    </source>
</evidence>
<feature type="domain" description="Glycoside hydrolase family 5" evidence="6">
    <location>
        <begin position="67"/>
        <end position="357"/>
    </location>
</feature>
<protein>
    <submittedName>
        <fullName evidence="7">Glycoside hydrolase superfamily</fullName>
    </submittedName>
</protein>
<dbReference type="GO" id="GO:0005576">
    <property type="term" value="C:extracellular region"/>
    <property type="evidence" value="ECO:0007669"/>
    <property type="project" value="TreeGrafter"/>
</dbReference>
<dbReference type="EMBL" id="NBSH01000005">
    <property type="protein sequence ID" value="ORX37909.1"/>
    <property type="molecule type" value="Genomic_DNA"/>
</dbReference>
<dbReference type="GeneID" id="33560645"/>
<dbReference type="OrthoDB" id="62120at2759"/>
<comment type="similarity">
    <text evidence="1 4">Belongs to the glycosyl hydrolase 5 (cellulase A) family.</text>
</comment>
<dbReference type="Proteomes" id="UP000193218">
    <property type="component" value="Unassembled WGS sequence"/>
</dbReference>
<dbReference type="PANTHER" id="PTHR31297">
    <property type="entry name" value="GLUCAN ENDO-1,6-BETA-GLUCOSIDASE B"/>
    <property type="match status" value="1"/>
</dbReference>
<dbReference type="GO" id="GO:0009251">
    <property type="term" value="P:glucan catabolic process"/>
    <property type="evidence" value="ECO:0007669"/>
    <property type="project" value="TreeGrafter"/>
</dbReference>
<dbReference type="GO" id="GO:0008422">
    <property type="term" value="F:beta-glucosidase activity"/>
    <property type="evidence" value="ECO:0007669"/>
    <property type="project" value="TreeGrafter"/>
</dbReference>
<sequence>MHQLFHHLLLATSLVAIASGNVIRGVNLGGWLLVEQWMTPSLFYDTTAADEWHLCNQLGKEACLGLLQDHWSTFYTRDDLVAIQAAGLNAVRIPIGYWAVDLLDYEPYVSGQFPYLIQAVNWAQELGLTVLIDLHGAPGSQNGQDNSGLIGPVLFATNSSNIDRSLNVIRNLTQEFSQSQYGGVVTSIELLNEPRLGNTFNMSQLKSFYSGGMSNMTSVSHGQMNMTIHDAFWGPQYWAGYDPSSSGESSIPTVIDTHQYYAFPPLGNLTHHAILQSICNISYLLKSTDLNLLPTVVGEWSLESGNPPNTSSSDQNDGDDTAKRTWLRLMFEAQLAAYEPNGPGQPSLGWYFWSWKQEWDIDTWSYRMGIGDGWIPSDVSNMSQRVYPLLSNGCVDAGFNYTAPPLSSGSSSGGGNGGGGYGGYPPYYYGSSPAKSAPFLLSFLLVMLTLYLTL</sequence>
<evidence type="ECO:0000256" key="5">
    <source>
        <dbReference type="SAM" id="SignalP"/>
    </source>
</evidence>
<accession>A0A1Y1UIV7</accession>
<keyword evidence="3 4" id="KW-0326">Glycosidase</keyword>
<feature type="signal peptide" evidence="5">
    <location>
        <begin position="1"/>
        <end position="20"/>
    </location>
</feature>
<proteinExistence type="inferred from homology"/>
<evidence type="ECO:0000259" key="6">
    <source>
        <dbReference type="Pfam" id="PF00150"/>
    </source>
</evidence>
<keyword evidence="2 4" id="KW-0378">Hydrolase</keyword>
<dbReference type="AlphaFoldDB" id="A0A1Y1UIV7"/>
<comment type="caution">
    <text evidence="7">The sequence shown here is derived from an EMBL/GenBank/DDBJ whole genome shotgun (WGS) entry which is preliminary data.</text>
</comment>
<dbReference type="InterPro" id="IPR050386">
    <property type="entry name" value="Glycosyl_hydrolase_5"/>
</dbReference>
<evidence type="ECO:0000256" key="1">
    <source>
        <dbReference type="ARBA" id="ARBA00005641"/>
    </source>
</evidence>
<evidence type="ECO:0000256" key="3">
    <source>
        <dbReference type="ARBA" id="ARBA00023295"/>
    </source>
</evidence>
<gene>
    <name evidence="7" type="ORF">BD324DRAFT_656152</name>
</gene>
<dbReference type="InParanoid" id="A0A1Y1UIV7"/>
<dbReference type="GO" id="GO:0009986">
    <property type="term" value="C:cell surface"/>
    <property type="evidence" value="ECO:0007669"/>
    <property type="project" value="TreeGrafter"/>
</dbReference>
<keyword evidence="5" id="KW-0732">Signal</keyword>
<evidence type="ECO:0000256" key="2">
    <source>
        <dbReference type="ARBA" id="ARBA00022801"/>
    </source>
</evidence>
<dbReference type="Pfam" id="PF00150">
    <property type="entry name" value="Cellulase"/>
    <property type="match status" value="1"/>
</dbReference>